<reference evidence="1 2" key="1">
    <citation type="submission" date="2016-10" db="EMBL/GenBank/DDBJ databases">
        <authorList>
            <person name="de Groot N.N."/>
        </authorList>
    </citation>
    <scope>NUCLEOTIDE SEQUENCE [LARGE SCALE GENOMIC DNA]</scope>
    <source>
        <strain evidence="1 2">KH2T6</strain>
    </source>
</reference>
<evidence type="ECO:0000313" key="2">
    <source>
        <dbReference type="Proteomes" id="UP000186015"/>
    </source>
</evidence>
<accession>A0A1H7QIL6</accession>
<sequence length="80" mass="9121">MYGFYDEAILFMRNFFSEGLKDNNDLGFGFLTGIMRVAKESIFSGMNNLSVNSVLDNKYSCYLSLLVLSIADKYRTSCFN</sequence>
<dbReference type="EMBL" id="FOAT01000042">
    <property type="protein sequence ID" value="SEL47961.1"/>
    <property type="molecule type" value="Genomic_DNA"/>
</dbReference>
<organism evidence="1 2">
    <name type="scientific">Ruminococcus albus</name>
    <dbReference type="NCBI Taxonomy" id="1264"/>
    <lineage>
        <taxon>Bacteria</taxon>
        <taxon>Bacillati</taxon>
        <taxon>Bacillota</taxon>
        <taxon>Clostridia</taxon>
        <taxon>Eubacteriales</taxon>
        <taxon>Oscillospiraceae</taxon>
        <taxon>Ruminococcus</taxon>
    </lineage>
</organism>
<dbReference type="Proteomes" id="UP000186015">
    <property type="component" value="Unassembled WGS sequence"/>
</dbReference>
<proteinExistence type="predicted"/>
<evidence type="ECO:0000313" key="1">
    <source>
        <dbReference type="EMBL" id="SEL47961.1"/>
    </source>
</evidence>
<name>A0A1H7QIL6_RUMAL</name>
<gene>
    <name evidence="1" type="ORF">SAMN05216469_1423</name>
</gene>
<protein>
    <submittedName>
        <fullName evidence="1">Predicted AAA-ATPase</fullName>
    </submittedName>
</protein>
<dbReference type="AlphaFoldDB" id="A0A1H7QIL6"/>